<evidence type="ECO:0008006" key="5">
    <source>
        <dbReference type="Google" id="ProtNLM"/>
    </source>
</evidence>
<protein>
    <recommendedName>
        <fullName evidence="5">Laminin domain protein</fullName>
    </recommendedName>
</protein>
<gene>
    <name evidence="3" type="ORF">RDB_LOCUS7400</name>
</gene>
<feature type="compositionally biased region" description="Low complexity" evidence="2">
    <location>
        <begin position="197"/>
        <end position="211"/>
    </location>
</feature>
<accession>A0A8H3AGB7</accession>
<evidence type="ECO:0000313" key="4">
    <source>
        <dbReference type="Proteomes" id="UP000663853"/>
    </source>
</evidence>
<keyword evidence="1" id="KW-0175">Coiled coil</keyword>
<sequence length="482" mass="54122">MRNHGWYPPGQVSYPPELPNYFKNVYDLKPIVGVPNDDEVIGVHAVIHAANSVSGVPEMHDRNLFMKLADHLFNAQMARYRSKYSLITFPSDATYTPPALPAQISVHLEPVCGSPSDDEIMKVQDAVQAYQGLRRYPPMFDAHVNMELSQHLFDVQMARHMRVAGETPSTPMPQLTESPEYPAQAAKRNFNIAEESTNATNNTGTGASAAGVDQTPQLPPSIDVGQLMERSNQLAERFNQLLERTNELMDRCNQPSDPSNTVAERFNQVFERFTQYVEQARQPPEPSDRLTERFNQLFERFNQLVEQSTQPAHRANELAERSNELADKANQLTEKLNRASERSNVLAEQASKSVEKLGDLMKNINRVLMGIQHAIVRNHKGNTLYAVDCLVNEKGQTPKEEIGHTFGWKHDNTPSETKYHLPVRISGNCHTSRLNEYWLGPYLCFYGIGEGIRESPVSVALKAGGKGDARKMLSDYLSSCLG</sequence>
<organism evidence="3 4">
    <name type="scientific">Rhizoctonia solani</name>
    <dbReference type="NCBI Taxonomy" id="456999"/>
    <lineage>
        <taxon>Eukaryota</taxon>
        <taxon>Fungi</taxon>
        <taxon>Dikarya</taxon>
        <taxon>Basidiomycota</taxon>
        <taxon>Agaricomycotina</taxon>
        <taxon>Agaricomycetes</taxon>
        <taxon>Cantharellales</taxon>
        <taxon>Ceratobasidiaceae</taxon>
        <taxon>Rhizoctonia</taxon>
    </lineage>
</organism>
<feature type="coiled-coil region" evidence="1">
    <location>
        <begin position="315"/>
        <end position="349"/>
    </location>
</feature>
<evidence type="ECO:0000256" key="2">
    <source>
        <dbReference type="SAM" id="MobiDB-lite"/>
    </source>
</evidence>
<dbReference type="Gene3D" id="1.10.287.950">
    <property type="entry name" value="Methyl-accepting chemotaxis protein"/>
    <property type="match status" value="1"/>
</dbReference>
<dbReference type="AlphaFoldDB" id="A0A8H3AGB7"/>
<evidence type="ECO:0000313" key="3">
    <source>
        <dbReference type="EMBL" id="CAE6416776.1"/>
    </source>
</evidence>
<dbReference type="EMBL" id="CAJMXA010000114">
    <property type="protein sequence ID" value="CAE6416776.1"/>
    <property type="molecule type" value="Genomic_DNA"/>
</dbReference>
<dbReference type="SUPFAM" id="SSF58104">
    <property type="entry name" value="Methyl-accepting chemotaxis protein (MCP) signaling domain"/>
    <property type="match status" value="1"/>
</dbReference>
<comment type="caution">
    <text evidence="3">The sequence shown here is derived from an EMBL/GenBank/DDBJ whole genome shotgun (WGS) entry which is preliminary data.</text>
</comment>
<feature type="region of interest" description="Disordered" evidence="2">
    <location>
        <begin position="197"/>
        <end position="217"/>
    </location>
</feature>
<reference evidence="3" key="1">
    <citation type="submission" date="2021-01" db="EMBL/GenBank/DDBJ databases">
        <authorList>
            <person name="Kaushik A."/>
        </authorList>
    </citation>
    <scope>NUCLEOTIDE SEQUENCE</scope>
    <source>
        <strain evidence="3">AG6-10EEA</strain>
    </source>
</reference>
<proteinExistence type="predicted"/>
<name>A0A8H3AGB7_9AGAM</name>
<evidence type="ECO:0000256" key="1">
    <source>
        <dbReference type="SAM" id="Coils"/>
    </source>
</evidence>
<dbReference type="Proteomes" id="UP000663853">
    <property type="component" value="Unassembled WGS sequence"/>
</dbReference>